<dbReference type="InterPro" id="IPR011047">
    <property type="entry name" value="Quinoprotein_ADH-like_sf"/>
</dbReference>
<name>A0A923PFV5_9BACT</name>
<keyword evidence="2" id="KW-0472">Membrane</keyword>
<keyword evidence="5" id="KW-1185">Reference proteome</keyword>
<comment type="caution">
    <text evidence="4">The sequence shown here is derived from an EMBL/GenBank/DDBJ whole genome shotgun (WGS) entry which is preliminary data.</text>
</comment>
<dbReference type="SUPFAM" id="SSF50998">
    <property type="entry name" value="Quinoprotein alcohol dehydrogenase-like"/>
    <property type="match status" value="1"/>
</dbReference>
<dbReference type="RefSeq" id="WP_187465482.1">
    <property type="nucleotide sequence ID" value="NZ_JACSIT010000066.1"/>
</dbReference>
<gene>
    <name evidence="4" type="ORF">H9S92_04285</name>
</gene>
<evidence type="ECO:0000256" key="2">
    <source>
        <dbReference type="SAM" id="Phobius"/>
    </source>
</evidence>
<dbReference type="GO" id="GO:0006355">
    <property type="term" value="P:regulation of DNA-templated transcription"/>
    <property type="evidence" value="ECO:0007669"/>
    <property type="project" value="InterPro"/>
</dbReference>
<dbReference type="InterPro" id="IPR000792">
    <property type="entry name" value="Tscrpt_reg_LuxR_C"/>
</dbReference>
<sequence length="902" mass="100821">MGRLRTWTLGICLAAAALCCGQKFPTKGVPLLQHYPPETYDRAGKAWDIASAPNGLVYFATDKGLLEFDGQQWQRFSGSRGFTRSVLIESDSVLYSGSDKDFGRWQRTPQGSFTFTSLYPFRDSNDGLNEEFWATYKIKDYPVFVSFDNIYVYAEAQLTKIAAPHRFTGSCASGELIYLFDELDGLFAFDGLSLKPVVRFPPSSGQTPRIVGVQETGNGLLIVTRNQGLFRFATGQLTAVDAPINPYLQQDQVFSFTPVDGTHYAFGTVLNGIYISDLAGNITQHINRQKGLLNNTILAAHYSPQGKLWLSMDFGISSVQLWSGVAYFLDVPGKVGTGHTGLLHGGIFYLGTNQGLYYADWEMLNNRAALPAFKLLAGSSGQVWDLRIIDGKVLGGHDRGLFQLNGETLEWLGSQEGTLGILKIAEGQLLAGTYNGIALFEKINGAWQYVRKIAPIQGACSALLLEDAETLWINLPNYGLLRASLDQDLGVEAQKIFPAAQFNNETIHLQKTDGAIQAITTGAVYTFQQAEMDFSKGPAPAQTVHIKNPLAGTLYPTPLDSVYGFFPVYNGFALINRKFRAEPAVIPPLSIRRVVAFNNDTTQILAEGDEIPHYLNHLRANFSVPQQDRVSYQYTLDPISDQWSDWAETTEAEFVNLAAGAYTLRVRANGPEGQLSEATFSFSVGGPWHTSYWAYLLYAVVFFLLLGLNHLWQSRKLREQSRQLQVRDKVNARLQAAAEEKNNLLKKYAQLEEALSEIKKQLRGKTIELARKAKESDEKGRVLQILKEKLDSLTQQTPAIKFQLTQLSRVLDNYEETEDNSFSLQMEELHQDFLNRLSERFPELTHYDLRLCVYLKSGLSTREIAELMNVLASSVNVSRSRLRKKLDLGTKDDLYKFLNSVE</sequence>
<dbReference type="Gene3D" id="2.130.10.10">
    <property type="entry name" value="YVTN repeat-like/Quinoprotein amine dehydrogenase"/>
    <property type="match status" value="2"/>
</dbReference>
<accession>A0A923PFV5</accession>
<feature type="domain" description="HTH luxR-type" evidence="3">
    <location>
        <begin position="858"/>
        <end position="885"/>
    </location>
</feature>
<dbReference type="Pfam" id="PF07495">
    <property type="entry name" value="Y_Y_Y"/>
    <property type="match status" value="1"/>
</dbReference>
<evidence type="ECO:0000256" key="1">
    <source>
        <dbReference type="SAM" id="Coils"/>
    </source>
</evidence>
<dbReference type="Proteomes" id="UP000650081">
    <property type="component" value="Unassembled WGS sequence"/>
</dbReference>
<dbReference type="InterPro" id="IPR011123">
    <property type="entry name" value="Y_Y_Y"/>
</dbReference>
<organism evidence="4 5">
    <name type="scientific">Neolewinella lacunae</name>
    <dbReference type="NCBI Taxonomy" id="1517758"/>
    <lineage>
        <taxon>Bacteria</taxon>
        <taxon>Pseudomonadati</taxon>
        <taxon>Bacteroidota</taxon>
        <taxon>Saprospiria</taxon>
        <taxon>Saprospirales</taxon>
        <taxon>Lewinellaceae</taxon>
        <taxon>Neolewinella</taxon>
    </lineage>
</organism>
<dbReference type="AlphaFoldDB" id="A0A923PFV5"/>
<keyword evidence="2" id="KW-1133">Transmembrane helix</keyword>
<dbReference type="EMBL" id="JACSIT010000066">
    <property type="protein sequence ID" value="MBC6993368.1"/>
    <property type="molecule type" value="Genomic_DNA"/>
</dbReference>
<dbReference type="InterPro" id="IPR036388">
    <property type="entry name" value="WH-like_DNA-bd_sf"/>
</dbReference>
<dbReference type="GO" id="GO:0003677">
    <property type="term" value="F:DNA binding"/>
    <property type="evidence" value="ECO:0007669"/>
    <property type="project" value="InterPro"/>
</dbReference>
<dbReference type="Gene3D" id="1.10.10.10">
    <property type="entry name" value="Winged helix-like DNA-binding domain superfamily/Winged helix DNA-binding domain"/>
    <property type="match status" value="1"/>
</dbReference>
<feature type="coiled-coil region" evidence="1">
    <location>
        <begin position="727"/>
        <end position="768"/>
    </location>
</feature>
<feature type="transmembrane region" description="Helical" evidence="2">
    <location>
        <begin position="692"/>
        <end position="712"/>
    </location>
</feature>
<keyword evidence="2" id="KW-0812">Transmembrane</keyword>
<dbReference type="Gene3D" id="2.60.40.10">
    <property type="entry name" value="Immunoglobulins"/>
    <property type="match status" value="1"/>
</dbReference>
<dbReference type="SUPFAM" id="SSF46894">
    <property type="entry name" value="C-terminal effector domain of the bipartite response regulators"/>
    <property type="match status" value="1"/>
</dbReference>
<dbReference type="InterPro" id="IPR013783">
    <property type="entry name" value="Ig-like_fold"/>
</dbReference>
<dbReference type="InterPro" id="IPR015943">
    <property type="entry name" value="WD40/YVTN_repeat-like_dom_sf"/>
</dbReference>
<proteinExistence type="predicted"/>
<keyword evidence="1" id="KW-0175">Coiled coil</keyword>
<dbReference type="InterPro" id="IPR016032">
    <property type="entry name" value="Sig_transdc_resp-reg_C-effctor"/>
</dbReference>
<dbReference type="PROSITE" id="PS00622">
    <property type="entry name" value="HTH_LUXR_1"/>
    <property type="match status" value="1"/>
</dbReference>
<reference evidence="4" key="1">
    <citation type="submission" date="2020-08" db="EMBL/GenBank/DDBJ databases">
        <title>Lewinella bacteria from marine environments.</title>
        <authorList>
            <person name="Zhong Y."/>
        </authorList>
    </citation>
    <scope>NUCLEOTIDE SEQUENCE</scope>
    <source>
        <strain evidence="4">KCTC 42187</strain>
    </source>
</reference>
<protein>
    <recommendedName>
        <fullName evidence="3">HTH luxR-type domain-containing protein</fullName>
    </recommendedName>
</protein>
<evidence type="ECO:0000259" key="3">
    <source>
        <dbReference type="PROSITE" id="PS00622"/>
    </source>
</evidence>
<dbReference type="SMART" id="SM00421">
    <property type="entry name" value="HTH_LUXR"/>
    <property type="match status" value="1"/>
</dbReference>
<evidence type="ECO:0000313" key="5">
    <source>
        <dbReference type="Proteomes" id="UP000650081"/>
    </source>
</evidence>
<evidence type="ECO:0000313" key="4">
    <source>
        <dbReference type="EMBL" id="MBC6993368.1"/>
    </source>
</evidence>